<evidence type="ECO:0000256" key="2">
    <source>
        <dbReference type="ARBA" id="ARBA00022723"/>
    </source>
</evidence>
<dbReference type="InterPro" id="IPR011234">
    <property type="entry name" value="Fumarylacetoacetase-like_C"/>
</dbReference>
<evidence type="ECO:0000313" key="5">
    <source>
        <dbReference type="Proteomes" id="UP001221142"/>
    </source>
</evidence>
<keyword evidence="5" id="KW-1185">Reference proteome</keyword>
<protein>
    <recommendedName>
        <fullName evidence="3">Fumarylacetoacetase-like C-terminal domain-containing protein</fullName>
    </recommendedName>
</protein>
<accession>A0AAD7BLX9</accession>
<organism evidence="4 5">
    <name type="scientific">Roridomyces roridus</name>
    <dbReference type="NCBI Taxonomy" id="1738132"/>
    <lineage>
        <taxon>Eukaryota</taxon>
        <taxon>Fungi</taxon>
        <taxon>Dikarya</taxon>
        <taxon>Basidiomycota</taxon>
        <taxon>Agaricomycotina</taxon>
        <taxon>Agaricomycetes</taxon>
        <taxon>Agaricomycetidae</taxon>
        <taxon>Agaricales</taxon>
        <taxon>Marasmiineae</taxon>
        <taxon>Mycenaceae</taxon>
        <taxon>Roridomyces</taxon>
    </lineage>
</organism>
<evidence type="ECO:0000313" key="4">
    <source>
        <dbReference type="EMBL" id="KAJ7624716.1"/>
    </source>
</evidence>
<dbReference type="PANTHER" id="PTHR11820:SF7">
    <property type="entry name" value="ACYLPYRUVASE FAHD1, MITOCHONDRIAL"/>
    <property type="match status" value="1"/>
</dbReference>
<evidence type="ECO:0000259" key="3">
    <source>
        <dbReference type="Pfam" id="PF01557"/>
    </source>
</evidence>
<dbReference type="GO" id="GO:0006107">
    <property type="term" value="P:oxaloacetate metabolic process"/>
    <property type="evidence" value="ECO:0007669"/>
    <property type="project" value="UniProtKB-ARBA"/>
</dbReference>
<reference evidence="4" key="1">
    <citation type="submission" date="2023-03" db="EMBL/GenBank/DDBJ databases">
        <title>Massive genome expansion in bonnet fungi (Mycena s.s.) driven by repeated elements and novel gene families across ecological guilds.</title>
        <authorList>
            <consortium name="Lawrence Berkeley National Laboratory"/>
            <person name="Harder C.B."/>
            <person name="Miyauchi S."/>
            <person name="Viragh M."/>
            <person name="Kuo A."/>
            <person name="Thoen E."/>
            <person name="Andreopoulos B."/>
            <person name="Lu D."/>
            <person name="Skrede I."/>
            <person name="Drula E."/>
            <person name="Henrissat B."/>
            <person name="Morin E."/>
            <person name="Kohler A."/>
            <person name="Barry K."/>
            <person name="LaButti K."/>
            <person name="Morin E."/>
            <person name="Salamov A."/>
            <person name="Lipzen A."/>
            <person name="Mereny Z."/>
            <person name="Hegedus B."/>
            <person name="Baldrian P."/>
            <person name="Stursova M."/>
            <person name="Weitz H."/>
            <person name="Taylor A."/>
            <person name="Grigoriev I.V."/>
            <person name="Nagy L.G."/>
            <person name="Martin F."/>
            <person name="Kauserud H."/>
        </authorList>
    </citation>
    <scope>NUCLEOTIDE SEQUENCE</scope>
    <source>
        <strain evidence="4">9284</strain>
    </source>
</reference>
<dbReference type="AlphaFoldDB" id="A0AAD7BLX9"/>
<proteinExistence type="inferred from homology"/>
<dbReference type="InterPro" id="IPR036663">
    <property type="entry name" value="Fumarylacetoacetase_C_sf"/>
</dbReference>
<keyword evidence="2" id="KW-0479">Metal-binding</keyword>
<dbReference type="GO" id="GO:0046872">
    <property type="term" value="F:metal ion binding"/>
    <property type="evidence" value="ECO:0007669"/>
    <property type="project" value="UniProtKB-KW"/>
</dbReference>
<evidence type="ECO:0000256" key="1">
    <source>
        <dbReference type="ARBA" id="ARBA00010211"/>
    </source>
</evidence>
<dbReference type="Gene3D" id="3.90.850.10">
    <property type="entry name" value="Fumarylacetoacetase-like, C-terminal domain"/>
    <property type="match status" value="1"/>
</dbReference>
<gene>
    <name evidence="4" type="ORF">FB45DRAFT_924080</name>
</gene>
<dbReference type="EMBL" id="JARKIF010000013">
    <property type="protein sequence ID" value="KAJ7624716.1"/>
    <property type="molecule type" value="Genomic_DNA"/>
</dbReference>
<name>A0AAD7BLX9_9AGAR</name>
<dbReference type="Proteomes" id="UP001221142">
    <property type="component" value="Unassembled WGS sequence"/>
</dbReference>
<dbReference type="GO" id="GO:0050163">
    <property type="term" value="F:oxaloacetate tautomerase activity"/>
    <property type="evidence" value="ECO:0007669"/>
    <property type="project" value="UniProtKB-ARBA"/>
</dbReference>
<feature type="domain" description="Fumarylacetoacetase-like C-terminal" evidence="3">
    <location>
        <begin position="80"/>
        <end position="287"/>
    </location>
</feature>
<comment type="caution">
    <text evidence="4">The sequence shown here is derived from an EMBL/GenBank/DDBJ whole genome shotgun (WGS) entry which is preliminary data.</text>
</comment>
<dbReference type="PANTHER" id="PTHR11820">
    <property type="entry name" value="ACYLPYRUVASE"/>
    <property type="match status" value="1"/>
</dbReference>
<dbReference type="GO" id="GO:0018773">
    <property type="term" value="F:acetylpyruvate hydrolase activity"/>
    <property type="evidence" value="ECO:0007669"/>
    <property type="project" value="TreeGrafter"/>
</dbReference>
<dbReference type="SUPFAM" id="SSF56529">
    <property type="entry name" value="FAH"/>
    <property type="match status" value="1"/>
</dbReference>
<dbReference type="Pfam" id="PF01557">
    <property type="entry name" value="FAA_hydrolase"/>
    <property type="match status" value="1"/>
</dbReference>
<comment type="similarity">
    <text evidence="1">Belongs to the FAH family.</text>
</comment>
<sequence>MALPWKRLIRFIPRSSSPRPLIGQPVDINQDVGIASRNGDEIKVEVFDGSSVLDAGKPTGKIELVERLLSPLASNEVGSIRCIGLNYQQHAEEAKIDIPKVPVLFMKPATALGDPFPAPTIIPKFTIQHQTADWESELAVVIGKTAKDVSEADALDYVLGYTGSNDVSSRKSQFEQSQWCFSKGFDGSCPIGPAIVSTELVPDVKKLHMRGLKNGQVKQSTSLDDLIFSVPKLVSFLSQGTTLPPGTIILTGTPSGVGGLGDPKDNLVDGDEFSVEVLPWVGTLVSRFEYEK</sequence>
<dbReference type="FunFam" id="3.90.850.10:FF:000002">
    <property type="entry name" value="2-hydroxyhepta-2,4-diene-1,7-dioate isomerase"/>
    <property type="match status" value="1"/>
</dbReference>